<keyword evidence="1" id="KW-0677">Repeat</keyword>
<name>A0A6A5BCW7_NAEFO</name>
<dbReference type="VEuPathDB" id="AmoebaDB:FDP41_009620"/>
<evidence type="ECO:0000256" key="1">
    <source>
        <dbReference type="ARBA" id="ARBA00022737"/>
    </source>
</evidence>
<evidence type="ECO:0000256" key="2">
    <source>
        <dbReference type="ARBA" id="ARBA00023043"/>
    </source>
</evidence>
<protein>
    <submittedName>
        <fullName evidence="3">Uncharacterized protein</fullName>
    </submittedName>
</protein>
<dbReference type="InterPro" id="IPR002110">
    <property type="entry name" value="Ankyrin_rpt"/>
</dbReference>
<dbReference type="OrthoDB" id="3246549at2759"/>
<dbReference type="VEuPathDB" id="AmoebaDB:NF0050630"/>
<dbReference type="RefSeq" id="XP_044556639.1">
    <property type="nucleotide sequence ID" value="XM_044713598.1"/>
</dbReference>
<keyword evidence="2" id="KW-0040">ANK repeat</keyword>
<dbReference type="Proteomes" id="UP000444721">
    <property type="component" value="Unassembled WGS sequence"/>
</dbReference>
<keyword evidence="4" id="KW-1185">Reference proteome</keyword>
<dbReference type="SUPFAM" id="SSF48403">
    <property type="entry name" value="Ankyrin repeat"/>
    <property type="match status" value="1"/>
</dbReference>
<dbReference type="Gene3D" id="1.25.40.20">
    <property type="entry name" value="Ankyrin repeat-containing domain"/>
    <property type="match status" value="1"/>
</dbReference>
<dbReference type="EMBL" id="VFQX01000072">
    <property type="protein sequence ID" value="KAF0971924.1"/>
    <property type="molecule type" value="Genomic_DNA"/>
</dbReference>
<comment type="caution">
    <text evidence="3">The sequence shown here is derived from an EMBL/GenBank/DDBJ whole genome shotgun (WGS) entry which is preliminary data.</text>
</comment>
<dbReference type="SMART" id="SM00248">
    <property type="entry name" value="ANK"/>
    <property type="match status" value="5"/>
</dbReference>
<gene>
    <name evidence="3" type="ORF">FDP41_009620</name>
</gene>
<dbReference type="VEuPathDB" id="AmoebaDB:NfTy_086880"/>
<reference evidence="3 4" key="1">
    <citation type="journal article" date="2019" name="Sci. Rep.">
        <title>Nanopore sequencing improves the draft genome of the human pathogenic amoeba Naegleria fowleri.</title>
        <authorList>
            <person name="Liechti N."/>
            <person name="Schurch N."/>
            <person name="Bruggmann R."/>
            <person name="Wittwer M."/>
        </authorList>
    </citation>
    <scope>NUCLEOTIDE SEQUENCE [LARGE SCALE GENOMIC DNA]</scope>
    <source>
        <strain evidence="3 4">ATCC 30894</strain>
    </source>
</reference>
<evidence type="ECO:0000313" key="3">
    <source>
        <dbReference type="EMBL" id="KAF0971924.1"/>
    </source>
</evidence>
<proteinExistence type="predicted"/>
<dbReference type="GeneID" id="68116835"/>
<organism evidence="3 4">
    <name type="scientific">Naegleria fowleri</name>
    <name type="common">Brain eating amoeba</name>
    <dbReference type="NCBI Taxonomy" id="5763"/>
    <lineage>
        <taxon>Eukaryota</taxon>
        <taxon>Discoba</taxon>
        <taxon>Heterolobosea</taxon>
        <taxon>Tetramitia</taxon>
        <taxon>Eutetramitia</taxon>
        <taxon>Vahlkampfiidae</taxon>
        <taxon>Naegleria</taxon>
    </lineage>
</organism>
<evidence type="ECO:0000313" key="4">
    <source>
        <dbReference type="Proteomes" id="UP000444721"/>
    </source>
</evidence>
<dbReference type="PANTHER" id="PTHR24188:SF29">
    <property type="entry name" value="GH09064P"/>
    <property type="match status" value="1"/>
</dbReference>
<dbReference type="Pfam" id="PF12796">
    <property type="entry name" value="Ank_2"/>
    <property type="match status" value="1"/>
</dbReference>
<dbReference type="PANTHER" id="PTHR24188">
    <property type="entry name" value="ANKYRIN REPEAT PROTEIN"/>
    <property type="match status" value="1"/>
</dbReference>
<dbReference type="InterPro" id="IPR036770">
    <property type="entry name" value="Ankyrin_rpt-contain_sf"/>
</dbReference>
<dbReference type="AlphaFoldDB" id="A0A6A5BCW7"/>
<accession>A0A6A5BCW7</accession>
<sequence>MKTIMTDEIRTIRTNLIHHIKNQNVHVIQEYLSELISNPSNMNWELIVMPEIVSQTHKKNNYEFQTEVPLLWTACETQNLEIVQLLIDTLQKSQFSLETFLNYQHKCTMKFFYWKTLLYHVCEIGCNLEIVKYILDKPELNTYLGLSEGKYGIQESPFCACVKNGHLELVKLFVELDPIFAHRECSELLVRDPIQDPYYFPLWIAATNNQFEIVKYLVDECGVNLDEVSGSLGYSSALGAAAHEKNLEIVRYLLKRGAKVGKDIVENTFNQSDRNHSRHDEKEFTIVKRGFPCDMNDEQVIEAKQFVRDQWEIMTIEENEMRNNLLKLIDFPNDREYDGVSPKPQLNDISIILLNSQQL</sequence>